<evidence type="ECO:0000256" key="11">
    <source>
        <dbReference type="SAM" id="MobiDB-lite"/>
    </source>
</evidence>
<keyword evidence="1" id="KW-0808">Transferase</keyword>
<dbReference type="EMBL" id="JAHWQX010000004">
    <property type="protein sequence ID" value="MBW3098815.1"/>
    <property type="molecule type" value="Genomic_DNA"/>
</dbReference>
<keyword evidence="4" id="KW-0547">Nucleotide-binding</keyword>
<protein>
    <recommendedName>
        <fullName evidence="9">Cyclic GMP-AMP synthase</fullName>
    </recommendedName>
</protein>
<name>A0ABS6WSA7_9HYPH</name>
<dbReference type="InterPro" id="IPR048445">
    <property type="entry name" value="DncV-like_NTFase"/>
</dbReference>
<keyword evidence="5" id="KW-0067">ATP-binding</keyword>
<comment type="catalytic activity">
    <reaction evidence="10">
        <text>GTP + ATP = 3',3'-cGAMP + 2 diphosphate</text>
        <dbReference type="Rhea" id="RHEA:35647"/>
        <dbReference type="ChEBI" id="CHEBI:30616"/>
        <dbReference type="ChEBI" id="CHEBI:33019"/>
        <dbReference type="ChEBI" id="CHEBI:37565"/>
        <dbReference type="ChEBI" id="CHEBI:71501"/>
    </reaction>
    <physiologicalReaction direction="left-to-right" evidence="10">
        <dbReference type="Rhea" id="RHEA:35648"/>
    </physiologicalReaction>
</comment>
<evidence type="ECO:0000256" key="6">
    <source>
        <dbReference type="ARBA" id="ARBA00022842"/>
    </source>
</evidence>
<reference evidence="13" key="1">
    <citation type="submission" date="2021-07" db="EMBL/GenBank/DDBJ databases">
        <title>Pseudohoeflea marina sp. nov. a polyhydroxyalcanoate-producing bacterium.</title>
        <authorList>
            <person name="Zheng W."/>
            <person name="Yu S."/>
            <person name="Huang Y."/>
        </authorList>
    </citation>
    <scope>NUCLEOTIDE SEQUENCE</scope>
    <source>
        <strain evidence="13">DP4N28-3</strain>
    </source>
</reference>
<evidence type="ECO:0000313" key="13">
    <source>
        <dbReference type="EMBL" id="MBW3098815.1"/>
    </source>
</evidence>
<evidence type="ECO:0000256" key="10">
    <source>
        <dbReference type="ARBA" id="ARBA00048304"/>
    </source>
</evidence>
<dbReference type="RefSeq" id="WP_219203125.1">
    <property type="nucleotide sequence ID" value="NZ_JAHWQX010000004.1"/>
</dbReference>
<feature type="domain" description="Cyclic GMP-AMP synthase DncV-like nucleotidyltransferase" evidence="12">
    <location>
        <begin position="53"/>
        <end position="136"/>
    </location>
</feature>
<keyword evidence="14" id="KW-1185">Reference proteome</keyword>
<evidence type="ECO:0000256" key="2">
    <source>
        <dbReference type="ARBA" id="ARBA00022695"/>
    </source>
</evidence>
<keyword evidence="8" id="KW-0051">Antiviral defense</keyword>
<accession>A0ABS6WSA7</accession>
<evidence type="ECO:0000256" key="1">
    <source>
        <dbReference type="ARBA" id="ARBA00022679"/>
    </source>
</evidence>
<keyword evidence="3" id="KW-0479">Metal-binding</keyword>
<feature type="compositionally biased region" description="Basic and acidic residues" evidence="11">
    <location>
        <begin position="39"/>
        <end position="54"/>
    </location>
</feature>
<keyword evidence="6" id="KW-0460">Magnesium</keyword>
<keyword evidence="7" id="KW-0546">Nucleotide metabolism</keyword>
<dbReference type="Pfam" id="PF21654">
    <property type="entry name" value="DncV-like_NTFase"/>
    <property type="match status" value="1"/>
</dbReference>
<feature type="region of interest" description="Disordered" evidence="11">
    <location>
        <begin position="16"/>
        <end position="54"/>
    </location>
</feature>
<feature type="compositionally biased region" description="Basic and acidic residues" evidence="11">
    <location>
        <begin position="16"/>
        <end position="31"/>
    </location>
</feature>
<evidence type="ECO:0000256" key="4">
    <source>
        <dbReference type="ARBA" id="ARBA00022741"/>
    </source>
</evidence>
<evidence type="ECO:0000256" key="3">
    <source>
        <dbReference type="ARBA" id="ARBA00022723"/>
    </source>
</evidence>
<evidence type="ECO:0000313" key="14">
    <source>
        <dbReference type="Proteomes" id="UP001430804"/>
    </source>
</evidence>
<evidence type="ECO:0000256" key="8">
    <source>
        <dbReference type="ARBA" id="ARBA00023118"/>
    </source>
</evidence>
<evidence type="ECO:0000259" key="12">
    <source>
        <dbReference type="Pfam" id="PF21654"/>
    </source>
</evidence>
<evidence type="ECO:0000256" key="9">
    <source>
        <dbReference type="ARBA" id="ARBA00044145"/>
    </source>
</evidence>
<organism evidence="13 14">
    <name type="scientific">Pseudohoeflea coraliihabitans</name>
    <dbReference type="NCBI Taxonomy" id="2860393"/>
    <lineage>
        <taxon>Bacteria</taxon>
        <taxon>Pseudomonadati</taxon>
        <taxon>Pseudomonadota</taxon>
        <taxon>Alphaproteobacteria</taxon>
        <taxon>Hyphomicrobiales</taxon>
        <taxon>Rhizobiaceae</taxon>
        <taxon>Pseudohoeflea</taxon>
    </lineage>
</organism>
<gene>
    <name evidence="13" type="ORF">KY465_16140</name>
</gene>
<comment type="caution">
    <text evidence="13">The sequence shown here is derived from an EMBL/GenBank/DDBJ whole genome shotgun (WGS) entry which is preliminary data.</text>
</comment>
<sequence>MYNCSNDVLAHHDEKVTLPTKEQDEMRERRDANRKRLKKGLDKQDKPAPLEHRSQGSYAMKTMVQHSQKDYDIDDGVYFDKEDLVGDRGAYLSALDARKMVRDALNDGPFNNAPECRRNCVRVYYNAGYHVDVPVYRRITTEGFIKNHHYELASSEWKRSDARDVTKWFSDENRDQSPDTTNGRQLRRVVRQIKKFARSRPSWSGQILSGFGITKLVTECYKPDAAREDRALHDTMQAMRNRLNGSLVVGHPVTPGETITKGNDDATARFLRERLSEALVDLAPLFESDCTRAKALKCWDKVFKTDFFSLRESKKTQDASPGARGFLSAGLAIDEGKQAAEAVRKEGGGRYG</sequence>
<evidence type="ECO:0000256" key="5">
    <source>
        <dbReference type="ARBA" id="ARBA00022840"/>
    </source>
</evidence>
<evidence type="ECO:0000256" key="7">
    <source>
        <dbReference type="ARBA" id="ARBA00023080"/>
    </source>
</evidence>
<keyword evidence="2" id="KW-0548">Nucleotidyltransferase</keyword>
<dbReference type="Proteomes" id="UP001430804">
    <property type="component" value="Unassembled WGS sequence"/>
</dbReference>
<proteinExistence type="predicted"/>